<dbReference type="PANTHER" id="PTHR47268:SF4">
    <property type="entry name" value="ACYLPHOSPHATASE"/>
    <property type="match status" value="1"/>
</dbReference>
<gene>
    <name evidence="7" type="ORF">AAG747_22360</name>
</gene>
<dbReference type="Pfam" id="PF00708">
    <property type="entry name" value="Acylphosphatase"/>
    <property type="match status" value="1"/>
</dbReference>
<dbReference type="AlphaFoldDB" id="A0AAW9SDR7"/>
<dbReference type="Proteomes" id="UP001403385">
    <property type="component" value="Unassembled WGS sequence"/>
</dbReference>
<sequence length="92" mass="10653">MSRSLKIKVSGQVQGVFYRASTRDKAEALGLCGFVRNEPDGKVYIEVEGDEFALKQFVDWCWQGPMLAQVTNVQIRENKWQGFETFLIRYDE</sequence>
<feature type="active site" evidence="4">
    <location>
        <position position="19"/>
    </location>
</feature>
<dbReference type="InterPro" id="IPR036046">
    <property type="entry name" value="Acylphosphatase-like_dom_sf"/>
</dbReference>
<dbReference type="RefSeq" id="WP_346823463.1">
    <property type="nucleotide sequence ID" value="NZ_JBDKWZ010000015.1"/>
</dbReference>
<evidence type="ECO:0000313" key="8">
    <source>
        <dbReference type="Proteomes" id="UP001403385"/>
    </source>
</evidence>
<keyword evidence="8" id="KW-1185">Reference proteome</keyword>
<dbReference type="InterPro" id="IPR020456">
    <property type="entry name" value="Acylphosphatase"/>
</dbReference>
<organism evidence="7 8">
    <name type="scientific">Rapidithrix thailandica</name>
    <dbReference type="NCBI Taxonomy" id="413964"/>
    <lineage>
        <taxon>Bacteria</taxon>
        <taxon>Pseudomonadati</taxon>
        <taxon>Bacteroidota</taxon>
        <taxon>Cytophagia</taxon>
        <taxon>Cytophagales</taxon>
        <taxon>Flammeovirgaceae</taxon>
        <taxon>Rapidithrix</taxon>
    </lineage>
</organism>
<dbReference type="Gene3D" id="3.30.70.100">
    <property type="match status" value="1"/>
</dbReference>
<evidence type="ECO:0000256" key="5">
    <source>
        <dbReference type="RuleBase" id="RU004168"/>
    </source>
</evidence>
<dbReference type="InterPro" id="IPR017968">
    <property type="entry name" value="Acylphosphatase_CS"/>
</dbReference>
<dbReference type="EC" id="3.6.1.7" evidence="2 4"/>
<evidence type="ECO:0000256" key="3">
    <source>
        <dbReference type="ARBA" id="ARBA00047645"/>
    </source>
</evidence>
<dbReference type="InterPro" id="IPR001792">
    <property type="entry name" value="Acylphosphatase-like_dom"/>
</dbReference>
<dbReference type="GO" id="GO:0003998">
    <property type="term" value="F:acylphosphatase activity"/>
    <property type="evidence" value="ECO:0007669"/>
    <property type="project" value="UniProtKB-EC"/>
</dbReference>
<evidence type="ECO:0000256" key="4">
    <source>
        <dbReference type="PROSITE-ProRule" id="PRU00520"/>
    </source>
</evidence>
<protein>
    <recommendedName>
        <fullName evidence="2 4">acylphosphatase</fullName>
        <ecNumber evidence="2 4">3.6.1.7</ecNumber>
    </recommendedName>
</protein>
<evidence type="ECO:0000256" key="1">
    <source>
        <dbReference type="ARBA" id="ARBA00005614"/>
    </source>
</evidence>
<dbReference type="SUPFAM" id="SSF54975">
    <property type="entry name" value="Acylphosphatase/BLUF domain-like"/>
    <property type="match status" value="1"/>
</dbReference>
<dbReference type="PRINTS" id="PR00112">
    <property type="entry name" value="ACYLPHPHTASE"/>
</dbReference>
<comment type="caution">
    <text evidence="7">The sequence shown here is derived from an EMBL/GenBank/DDBJ whole genome shotgun (WGS) entry which is preliminary data.</text>
</comment>
<accession>A0AAW9SDR7</accession>
<keyword evidence="4" id="KW-0378">Hydrolase</keyword>
<evidence type="ECO:0000259" key="6">
    <source>
        <dbReference type="PROSITE" id="PS51160"/>
    </source>
</evidence>
<feature type="active site" evidence="4">
    <location>
        <position position="37"/>
    </location>
</feature>
<proteinExistence type="inferred from homology"/>
<comment type="similarity">
    <text evidence="1 5">Belongs to the acylphosphatase family.</text>
</comment>
<feature type="domain" description="Acylphosphatase-like" evidence="6">
    <location>
        <begin position="4"/>
        <end position="90"/>
    </location>
</feature>
<reference evidence="7 8" key="1">
    <citation type="submission" date="2024-04" db="EMBL/GenBank/DDBJ databases">
        <title>Novel genus in family Flammeovirgaceae.</title>
        <authorList>
            <person name="Nguyen T.H."/>
            <person name="Vuong T.Q."/>
            <person name="Le H."/>
            <person name="Kim S.-G."/>
        </authorList>
    </citation>
    <scope>NUCLEOTIDE SEQUENCE [LARGE SCALE GENOMIC DNA]</scope>
    <source>
        <strain evidence="7 8">JCM 23209</strain>
    </source>
</reference>
<dbReference type="EMBL" id="JBDKWZ010000015">
    <property type="protein sequence ID" value="MEN7550680.1"/>
    <property type="molecule type" value="Genomic_DNA"/>
</dbReference>
<dbReference type="PROSITE" id="PS51160">
    <property type="entry name" value="ACYLPHOSPHATASE_3"/>
    <property type="match status" value="1"/>
</dbReference>
<dbReference type="PANTHER" id="PTHR47268">
    <property type="entry name" value="ACYLPHOSPHATASE"/>
    <property type="match status" value="1"/>
</dbReference>
<comment type="catalytic activity">
    <reaction evidence="3 4">
        <text>an acyl phosphate + H2O = a carboxylate + phosphate + H(+)</text>
        <dbReference type="Rhea" id="RHEA:14965"/>
        <dbReference type="ChEBI" id="CHEBI:15377"/>
        <dbReference type="ChEBI" id="CHEBI:15378"/>
        <dbReference type="ChEBI" id="CHEBI:29067"/>
        <dbReference type="ChEBI" id="CHEBI:43474"/>
        <dbReference type="ChEBI" id="CHEBI:59918"/>
        <dbReference type="EC" id="3.6.1.7"/>
    </reaction>
</comment>
<name>A0AAW9SDR7_9BACT</name>
<evidence type="ECO:0000256" key="2">
    <source>
        <dbReference type="ARBA" id="ARBA00012150"/>
    </source>
</evidence>
<evidence type="ECO:0000313" key="7">
    <source>
        <dbReference type="EMBL" id="MEN7550680.1"/>
    </source>
</evidence>
<dbReference type="PROSITE" id="PS00151">
    <property type="entry name" value="ACYLPHOSPHATASE_2"/>
    <property type="match status" value="1"/>
</dbReference>